<protein>
    <submittedName>
        <fullName evidence="2">ABC transporter</fullName>
    </submittedName>
</protein>
<dbReference type="AlphaFoldDB" id="A0A917F7G0"/>
<dbReference type="EMBL" id="BMKQ01000002">
    <property type="protein sequence ID" value="GGF57836.1"/>
    <property type="molecule type" value="Genomic_DNA"/>
</dbReference>
<dbReference type="GO" id="GO:0019843">
    <property type="term" value="F:rRNA binding"/>
    <property type="evidence" value="ECO:0007669"/>
    <property type="project" value="TreeGrafter"/>
</dbReference>
<dbReference type="SUPFAM" id="SSF52540">
    <property type="entry name" value="P-loop containing nucleoside triphosphate hydrolases"/>
    <property type="match status" value="1"/>
</dbReference>
<accession>A0A917F7G0</accession>
<reference evidence="2" key="2">
    <citation type="submission" date="2020-09" db="EMBL/GenBank/DDBJ databases">
        <authorList>
            <person name="Sun Q."/>
            <person name="Zhou Y."/>
        </authorList>
    </citation>
    <scope>NUCLEOTIDE SEQUENCE</scope>
    <source>
        <strain evidence="2">CGMCC 1.16067</strain>
    </source>
</reference>
<gene>
    <name evidence="2" type="ORF">GCM10011519_34680</name>
</gene>
<organism evidence="2 3">
    <name type="scientific">Marmoricola endophyticus</name>
    <dbReference type="NCBI Taxonomy" id="2040280"/>
    <lineage>
        <taxon>Bacteria</taxon>
        <taxon>Bacillati</taxon>
        <taxon>Actinomycetota</taxon>
        <taxon>Actinomycetes</taxon>
        <taxon>Propionibacteriales</taxon>
        <taxon>Nocardioidaceae</taxon>
        <taxon>Marmoricola</taxon>
    </lineage>
</organism>
<feature type="compositionally biased region" description="Basic and acidic residues" evidence="1">
    <location>
        <begin position="593"/>
        <end position="609"/>
    </location>
</feature>
<feature type="region of interest" description="Disordered" evidence="1">
    <location>
        <begin position="1"/>
        <end position="24"/>
    </location>
</feature>
<dbReference type="PANTHER" id="PTHR42698">
    <property type="entry name" value="GTPASE ERA"/>
    <property type="match status" value="1"/>
</dbReference>
<dbReference type="GO" id="GO:0043024">
    <property type="term" value="F:ribosomal small subunit binding"/>
    <property type="evidence" value="ECO:0007669"/>
    <property type="project" value="TreeGrafter"/>
</dbReference>
<dbReference type="CDD" id="cd00882">
    <property type="entry name" value="Ras_like_GTPase"/>
    <property type="match status" value="1"/>
</dbReference>
<dbReference type="GO" id="GO:0005525">
    <property type="term" value="F:GTP binding"/>
    <property type="evidence" value="ECO:0007669"/>
    <property type="project" value="InterPro"/>
</dbReference>
<dbReference type="GO" id="GO:0005829">
    <property type="term" value="C:cytosol"/>
    <property type="evidence" value="ECO:0007669"/>
    <property type="project" value="TreeGrafter"/>
</dbReference>
<dbReference type="GO" id="GO:0000028">
    <property type="term" value="P:ribosomal small subunit assembly"/>
    <property type="evidence" value="ECO:0007669"/>
    <property type="project" value="TreeGrafter"/>
</dbReference>
<dbReference type="InterPro" id="IPR005662">
    <property type="entry name" value="GTPase_Era-like"/>
</dbReference>
<sequence>MTGTGGSGTPETSDPTTADGLDGTESPMLAALVRLRDALRRNALPLDIAGAEDARVAREELVHQLDDYVLPRLVRFDAPLLVVVGGSTGAGKSTLVNSLVGTRVTVPGVLRPTTRSPVLVHHPDDARWFGAERVLPGLERTEQQTNDQGALQLVATTAMPPGLAMLDAPDVDSVEESNRVLAAQLLAAADLWLFVTTAARYADQVPWDYLRMAADRSASVAIVLDRTAPDAVAEVRSHLARMLTARGLSDCPLFVVEEVPVGGDGLLPVRAVDQVRDWLADLAQDQDARAVVVKQTLEGALRSISQRAHLLADAAAEQIAVRGRLQREVDQSYADAAAAVDEATADGTLLRGEVLARWQEFVGTGELLQGLESKVSWLRDRIGNAVRGRPQQAGRVSTAVESGLQTLLLERAEEAAERVAAAWEADPAGRVLLEDGGRDLTRASRSFRADAERAVREWQQGVLDMVRSEGADKRTSARFLAYGVNGLGVALMVVVFASTAGVTGAEVGIAGASAVVGKKLLEAVFGDQAVRRLAAAARSDLGRRVDQLLEVERERYGRRLETVAVPLDGADEIRQATRTMDDERFAQKTAEQAAERAERERAAQVEDLL</sequence>
<dbReference type="Proteomes" id="UP000649179">
    <property type="component" value="Unassembled WGS sequence"/>
</dbReference>
<dbReference type="RefSeq" id="WP_229661021.1">
    <property type="nucleotide sequence ID" value="NZ_BMKQ01000002.1"/>
</dbReference>
<feature type="region of interest" description="Disordered" evidence="1">
    <location>
        <begin position="578"/>
        <end position="609"/>
    </location>
</feature>
<dbReference type="Gene3D" id="3.40.50.300">
    <property type="entry name" value="P-loop containing nucleotide triphosphate hydrolases"/>
    <property type="match status" value="1"/>
</dbReference>
<comment type="caution">
    <text evidence="2">The sequence shown here is derived from an EMBL/GenBank/DDBJ whole genome shotgun (WGS) entry which is preliminary data.</text>
</comment>
<evidence type="ECO:0000256" key="1">
    <source>
        <dbReference type="SAM" id="MobiDB-lite"/>
    </source>
</evidence>
<dbReference type="InterPro" id="IPR027417">
    <property type="entry name" value="P-loop_NTPase"/>
</dbReference>
<keyword evidence="3" id="KW-1185">Reference proteome</keyword>
<evidence type="ECO:0000313" key="2">
    <source>
        <dbReference type="EMBL" id="GGF57836.1"/>
    </source>
</evidence>
<dbReference type="PANTHER" id="PTHR42698:SF1">
    <property type="entry name" value="GTPASE ERA, MITOCHONDRIAL"/>
    <property type="match status" value="1"/>
</dbReference>
<evidence type="ECO:0000313" key="3">
    <source>
        <dbReference type="Proteomes" id="UP000649179"/>
    </source>
</evidence>
<name>A0A917F7G0_9ACTN</name>
<proteinExistence type="predicted"/>
<reference evidence="2" key="1">
    <citation type="journal article" date="2014" name="Int. J. Syst. Evol. Microbiol.">
        <title>Complete genome sequence of Corynebacterium casei LMG S-19264T (=DSM 44701T), isolated from a smear-ripened cheese.</title>
        <authorList>
            <consortium name="US DOE Joint Genome Institute (JGI-PGF)"/>
            <person name="Walter F."/>
            <person name="Albersmeier A."/>
            <person name="Kalinowski J."/>
            <person name="Ruckert C."/>
        </authorList>
    </citation>
    <scope>NUCLEOTIDE SEQUENCE</scope>
    <source>
        <strain evidence="2">CGMCC 1.16067</strain>
    </source>
</reference>